<organism evidence="1 2">
    <name type="scientific">Phaseolus coccineus</name>
    <name type="common">Scarlet runner bean</name>
    <name type="synonym">Phaseolus multiflorus</name>
    <dbReference type="NCBI Taxonomy" id="3886"/>
    <lineage>
        <taxon>Eukaryota</taxon>
        <taxon>Viridiplantae</taxon>
        <taxon>Streptophyta</taxon>
        <taxon>Embryophyta</taxon>
        <taxon>Tracheophyta</taxon>
        <taxon>Spermatophyta</taxon>
        <taxon>Magnoliopsida</taxon>
        <taxon>eudicotyledons</taxon>
        <taxon>Gunneridae</taxon>
        <taxon>Pentapetalae</taxon>
        <taxon>rosids</taxon>
        <taxon>fabids</taxon>
        <taxon>Fabales</taxon>
        <taxon>Fabaceae</taxon>
        <taxon>Papilionoideae</taxon>
        <taxon>50 kb inversion clade</taxon>
        <taxon>NPAAA clade</taxon>
        <taxon>indigoferoid/millettioid clade</taxon>
        <taxon>Phaseoleae</taxon>
        <taxon>Phaseolus</taxon>
    </lineage>
</organism>
<keyword evidence="2" id="KW-1185">Reference proteome</keyword>
<proteinExistence type="predicted"/>
<evidence type="ECO:0000313" key="2">
    <source>
        <dbReference type="Proteomes" id="UP001374584"/>
    </source>
</evidence>
<comment type="caution">
    <text evidence="1">The sequence shown here is derived from an EMBL/GenBank/DDBJ whole genome shotgun (WGS) entry which is preliminary data.</text>
</comment>
<accession>A0AAN9RAG2</accession>
<reference evidence="1 2" key="1">
    <citation type="submission" date="2024-01" db="EMBL/GenBank/DDBJ databases">
        <title>The genomes of 5 underutilized Papilionoideae crops provide insights into root nodulation and disease resistanc.</title>
        <authorList>
            <person name="Jiang F."/>
        </authorList>
    </citation>
    <scope>NUCLEOTIDE SEQUENCE [LARGE SCALE GENOMIC DNA]</scope>
    <source>
        <strain evidence="1">JINMINGXINNONG_FW02</strain>
        <tissue evidence="1">Leaves</tissue>
    </source>
</reference>
<dbReference type="EMBL" id="JAYMYR010000004">
    <property type="protein sequence ID" value="KAK7368405.1"/>
    <property type="molecule type" value="Genomic_DNA"/>
</dbReference>
<evidence type="ECO:0000313" key="1">
    <source>
        <dbReference type="EMBL" id="KAK7368405.1"/>
    </source>
</evidence>
<dbReference type="Proteomes" id="UP001374584">
    <property type="component" value="Unassembled WGS sequence"/>
</dbReference>
<dbReference type="AlphaFoldDB" id="A0AAN9RAG2"/>
<protein>
    <submittedName>
        <fullName evidence="1">Uncharacterized protein</fullName>
    </submittedName>
</protein>
<sequence>MKRHSQNLLRLEPIQNGRKKTKFTAAKNDTPHRLSRGGYDLLERRIVEDKLKRRQVESPSAEHMCPPSPPGRCDLWVLARTTSEGNMTSERTLQVSQRIVS</sequence>
<name>A0AAN9RAG2_PHACN</name>
<gene>
    <name evidence="1" type="ORF">VNO80_10430</name>
</gene>